<reference evidence="2 3" key="1">
    <citation type="submission" date="2020-07" db="EMBL/GenBank/DDBJ databases">
        <title>Exploring microbial biodiversity for novel pathways involved in the catabolism of aromatic compounds derived from lignin.</title>
        <authorList>
            <person name="Elkins J."/>
        </authorList>
    </citation>
    <scope>NUCLEOTIDE SEQUENCE [LARGE SCALE GENOMIC DNA]</scope>
    <source>
        <strain evidence="2 3">H2C3B</strain>
    </source>
</reference>
<dbReference type="AlphaFoldDB" id="A0A7Z0AZJ5"/>
<evidence type="ECO:0000313" key="2">
    <source>
        <dbReference type="EMBL" id="NYH15741.1"/>
    </source>
</evidence>
<dbReference type="InterPro" id="IPR005119">
    <property type="entry name" value="LysR_subst-bd"/>
</dbReference>
<dbReference type="Pfam" id="PF03466">
    <property type="entry name" value="LysR_substrate"/>
    <property type="match status" value="1"/>
</dbReference>
<dbReference type="Proteomes" id="UP000572540">
    <property type="component" value="Unassembled WGS sequence"/>
</dbReference>
<dbReference type="Gene3D" id="3.40.190.10">
    <property type="entry name" value="Periplasmic binding protein-like II"/>
    <property type="match status" value="2"/>
</dbReference>
<gene>
    <name evidence="2" type="ORF">GGD41_002969</name>
</gene>
<feature type="domain" description="LysR substrate-binding" evidence="1">
    <location>
        <begin position="2"/>
        <end position="70"/>
    </location>
</feature>
<protein>
    <submittedName>
        <fullName evidence="2">DNA-binding transcriptional LysR family regulator</fullName>
    </submittedName>
</protein>
<keyword evidence="2" id="KW-0238">DNA-binding</keyword>
<proteinExistence type="predicted"/>
<evidence type="ECO:0000259" key="1">
    <source>
        <dbReference type="Pfam" id="PF03466"/>
    </source>
</evidence>
<name>A0A7Z0AZJ5_9BURK</name>
<dbReference type="EMBL" id="JACCAU010000001">
    <property type="protein sequence ID" value="NYH15741.1"/>
    <property type="molecule type" value="Genomic_DNA"/>
</dbReference>
<accession>A0A7Z0AZJ5</accession>
<dbReference type="GO" id="GO:0003677">
    <property type="term" value="F:DNA binding"/>
    <property type="evidence" value="ECO:0007669"/>
    <property type="project" value="UniProtKB-KW"/>
</dbReference>
<sequence>MTSYDAQCLMIAAGLGLGVMPRAIAQEQAAKLGLSIVTLTDSWAERDLLLAVRSLEALPVACRMLVAHLRGG</sequence>
<dbReference type="SUPFAM" id="SSF53850">
    <property type="entry name" value="Periplasmic binding protein-like II"/>
    <property type="match status" value="1"/>
</dbReference>
<evidence type="ECO:0000313" key="3">
    <source>
        <dbReference type="Proteomes" id="UP000572540"/>
    </source>
</evidence>
<organism evidence="2 3">
    <name type="scientific">Paraburkholderia bryophila</name>
    <dbReference type="NCBI Taxonomy" id="420952"/>
    <lineage>
        <taxon>Bacteria</taxon>
        <taxon>Pseudomonadati</taxon>
        <taxon>Pseudomonadota</taxon>
        <taxon>Betaproteobacteria</taxon>
        <taxon>Burkholderiales</taxon>
        <taxon>Burkholderiaceae</taxon>
        <taxon>Paraburkholderia</taxon>
    </lineage>
</organism>
<comment type="caution">
    <text evidence="2">The sequence shown here is derived from an EMBL/GenBank/DDBJ whole genome shotgun (WGS) entry which is preliminary data.</text>
</comment>